<dbReference type="SUPFAM" id="SSF103473">
    <property type="entry name" value="MFS general substrate transporter"/>
    <property type="match status" value="1"/>
</dbReference>
<feature type="transmembrane region" description="Helical" evidence="2">
    <location>
        <begin position="296"/>
        <end position="314"/>
    </location>
</feature>
<comment type="caution">
    <text evidence="3">The sequence shown here is derived from an EMBL/GenBank/DDBJ whole genome shotgun (WGS) entry which is preliminary data.</text>
</comment>
<dbReference type="InterPro" id="IPR011701">
    <property type="entry name" value="MFS"/>
</dbReference>
<feature type="transmembrane region" description="Helical" evidence="2">
    <location>
        <begin position="230"/>
        <end position="245"/>
    </location>
</feature>
<dbReference type="InterPro" id="IPR052528">
    <property type="entry name" value="Sugar_transport-like"/>
</dbReference>
<dbReference type="Proteomes" id="UP001477672">
    <property type="component" value="Unassembled WGS sequence"/>
</dbReference>
<feature type="transmembrane region" description="Helical" evidence="2">
    <location>
        <begin position="353"/>
        <end position="377"/>
    </location>
</feature>
<evidence type="ECO:0000256" key="2">
    <source>
        <dbReference type="SAM" id="Phobius"/>
    </source>
</evidence>
<comment type="subcellular location">
    <subcellularLocation>
        <location evidence="1">Cell membrane</location>
        <topology evidence="1">Multi-pass membrane protein</topology>
    </subcellularLocation>
</comment>
<dbReference type="InterPro" id="IPR036259">
    <property type="entry name" value="MFS_trans_sf"/>
</dbReference>
<evidence type="ECO:0000256" key="1">
    <source>
        <dbReference type="ARBA" id="ARBA00004651"/>
    </source>
</evidence>
<dbReference type="Gene3D" id="1.20.1250.20">
    <property type="entry name" value="MFS general substrate transporter like domains"/>
    <property type="match status" value="2"/>
</dbReference>
<dbReference type="PANTHER" id="PTHR23526:SF2">
    <property type="entry name" value="MAJOR FACILITATOR SUPERFAMILY (MFS) PROFILE DOMAIN-CONTAINING PROTEIN"/>
    <property type="match status" value="1"/>
</dbReference>
<dbReference type="RefSeq" id="WP_349217241.1">
    <property type="nucleotide sequence ID" value="NZ_JBBMFA010000115.1"/>
</dbReference>
<dbReference type="Pfam" id="PF07690">
    <property type="entry name" value="MFS_1"/>
    <property type="match status" value="1"/>
</dbReference>
<evidence type="ECO:0000313" key="3">
    <source>
        <dbReference type="EMBL" id="MEQ2521770.1"/>
    </source>
</evidence>
<feature type="transmembrane region" description="Helical" evidence="2">
    <location>
        <begin position="265"/>
        <end position="284"/>
    </location>
</feature>
<keyword evidence="2" id="KW-0472">Membrane</keyword>
<dbReference type="EMBL" id="JBBMFA010000115">
    <property type="protein sequence ID" value="MEQ2521770.1"/>
    <property type="molecule type" value="Genomic_DNA"/>
</dbReference>
<keyword evidence="2" id="KW-0812">Transmembrane</keyword>
<sequence>MKARYFEGYVQYSAKLRGVSSTTQNNIWKPFNAKFLQRLGGSDLMVFLLTALPGLVAVLTLIPSSLFLARSRSKKRVMKALFYTNRGLLLVIAVIPFLPESIRPLIFVLLVGFINFPDGASQNAMQGYVGELFEERERVEALSLRIKFSTFFTPFVTMLTGALLAHFENSGNEILRVYQIIFVVAFLLGMVEISVFSRFRDREMPADQNKEGGAEFCADTIKQIFKNRKFVKYIILLFVFNFFWQSGGPLSSLYMLNVLHANELWIAFFSIISGIVALFTAPFWNKLIFRIGNNRSLILLSLVMVFNLGLYLLAKDCYAMCAIQLVNGLALMGSGVVIINGVYEVAPRDNNGLVYIGVYNTLYNISMFVAPFFSYWILSHWNLTTAIVIVSLGRAFCFVLFLLTLGGEKKLIPGKAPY</sequence>
<feature type="transmembrane region" description="Helical" evidence="2">
    <location>
        <begin position="177"/>
        <end position="196"/>
    </location>
</feature>
<gene>
    <name evidence="3" type="ORF">WMO24_15235</name>
</gene>
<organism evidence="3 4">
    <name type="scientific">Ruthenibacterium intestinale</name>
    <dbReference type="NCBI Taxonomy" id="3133163"/>
    <lineage>
        <taxon>Bacteria</taxon>
        <taxon>Bacillati</taxon>
        <taxon>Bacillota</taxon>
        <taxon>Clostridia</taxon>
        <taxon>Eubacteriales</taxon>
        <taxon>Oscillospiraceae</taxon>
        <taxon>Ruthenibacterium</taxon>
    </lineage>
</organism>
<dbReference type="PANTHER" id="PTHR23526">
    <property type="entry name" value="INTEGRAL MEMBRANE TRANSPORT PROTEIN-RELATED"/>
    <property type="match status" value="1"/>
</dbReference>
<feature type="transmembrane region" description="Helical" evidence="2">
    <location>
        <begin position="44"/>
        <end position="68"/>
    </location>
</feature>
<evidence type="ECO:0000313" key="4">
    <source>
        <dbReference type="Proteomes" id="UP001477672"/>
    </source>
</evidence>
<accession>A0ABV1GIU3</accession>
<reference evidence="3 4" key="1">
    <citation type="submission" date="2024-03" db="EMBL/GenBank/DDBJ databases">
        <title>Human intestinal bacterial collection.</title>
        <authorList>
            <person name="Pauvert C."/>
            <person name="Hitch T.C.A."/>
            <person name="Clavel T."/>
        </authorList>
    </citation>
    <scope>NUCLEOTIDE SEQUENCE [LARGE SCALE GENOMIC DNA]</scope>
    <source>
        <strain evidence="3 4">CLA-JM-H11</strain>
    </source>
</reference>
<keyword evidence="4" id="KW-1185">Reference proteome</keyword>
<feature type="transmembrane region" description="Helical" evidence="2">
    <location>
        <begin position="383"/>
        <end position="405"/>
    </location>
</feature>
<keyword evidence="2" id="KW-1133">Transmembrane helix</keyword>
<protein>
    <submittedName>
        <fullName evidence="3">MFS transporter</fullName>
    </submittedName>
</protein>
<proteinExistence type="predicted"/>
<name>A0ABV1GIU3_9FIRM</name>
<feature type="transmembrane region" description="Helical" evidence="2">
    <location>
        <begin position="326"/>
        <end position="346"/>
    </location>
</feature>